<dbReference type="VEuPathDB" id="VectorBase:HLOH_045914"/>
<evidence type="ECO:0000313" key="1">
    <source>
        <dbReference type="EMBL" id="KAH9365791.1"/>
    </source>
</evidence>
<dbReference type="OrthoDB" id="6613714at2759"/>
<organism evidence="1 2">
    <name type="scientific">Haemaphysalis longicornis</name>
    <name type="common">Bush tick</name>
    <dbReference type="NCBI Taxonomy" id="44386"/>
    <lineage>
        <taxon>Eukaryota</taxon>
        <taxon>Metazoa</taxon>
        <taxon>Ecdysozoa</taxon>
        <taxon>Arthropoda</taxon>
        <taxon>Chelicerata</taxon>
        <taxon>Arachnida</taxon>
        <taxon>Acari</taxon>
        <taxon>Parasitiformes</taxon>
        <taxon>Ixodida</taxon>
        <taxon>Ixodoidea</taxon>
        <taxon>Ixodidae</taxon>
        <taxon>Haemaphysalinae</taxon>
        <taxon>Haemaphysalis</taxon>
    </lineage>
</organism>
<dbReference type="AlphaFoldDB" id="A0A9J6FSJ1"/>
<evidence type="ECO:0000313" key="2">
    <source>
        <dbReference type="Proteomes" id="UP000821853"/>
    </source>
</evidence>
<dbReference type="EMBL" id="JABSTR010000003">
    <property type="protein sequence ID" value="KAH9365791.1"/>
    <property type="molecule type" value="Genomic_DNA"/>
</dbReference>
<accession>A0A9J6FSJ1</accession>
<protein>
    <submittedName>
        <fullName evidence="1">Uncharacterized protein</fullName>
    </submittedName>
</protein>
<name>A0A9J6FSJ1_HAELO</name>
<dbReference type="Proteomes" id="UP000821853">
    <property type="component" value="Unassembled WGS sequence"/>
</dbReference>
<keyword evidence="2" id="KW-1185">Reference proteome</keyword>
<sequence length="103" mass="11557">MGCSFFLKEVLSKIGNILQSRSGLENVAGTVEFTLKFNNLFDALHRNNLKEGITEGSRDLRVLAFLHWLNKWEREVMAGKISCDNFLTQQTAAGLRVTILSAL</sequence>
<gene>
    <name evidence="1" type="ORF">HPB48_004177</name>
</gene>
<proteinExistence type="predicted"/>
<comment type="caution">
    <text evidence="1">The sequence shown here is derived from an EMBL/GenBank/DDBJ whole genome shotgun (WGS) entry which is preliminary data.</text>
</comment>
<reference evidence="1 2" key="1">
    <citation type="journal article" date="2020" name="Cell">
        <title>Large-Scale Comparative Analyses of Tick Genomes Elucidate Their Genetic Diversity and Vector Capacities.</title>
        <authorList>
            <consortium name="Tick Genome and Microbiome Consortium (TIGMIC)"/>
            <person name="Jia N."/>
            <person name="Wang J."/>
            <person name="Shi W."/>
            <person name="Du L."/>
            <person name="Sun Y."/>
            <person name="Zhan W."/>
            <person name="Jiang J.F."/>
            <person name="Wang Q."/>
            <person name="Zhang B."/>
            <person name="Ji P."/>
            <person name="Bell-Sakyi L."/>
            <person name="Cui X.M."/>
            <person name="Yuan T.T."/>
            <person name="Jiang B.G."/>
            <person name="Yang W.F."/>
            <person name="Lam T.T."/>
            <person name="Chang Q.C."/>
            <person name="Ding S.J."/>
            <person name="Wang X.J."/>
            <person name="Zhu J.G."/>
            <person name="Ruan X.D."/>
            <person name="Zhao L."/>
            <person name="Wei J.T."/>
            <person name="Ye R.Z."/>
            <person name="Que T.C."/>
            <person name="Du C.H."/>
            <person name="Zhou Y.H."/>
            <person name="Cheng J.X."/>
            <person name="Dai P.F."/>
            <person name="Guo W.B."/>
            <person name="Han X.H."/>
            <person name="Huang E.J."/>
            <person name="Li L.F."/>
            <person name="Wei W."/>
            <person name="Gao Y.C."/>
            <person name="Liu J.Z."/>
            <person name="Shao H.Z."/>
            <person name="Wang X."/>
            <person name="Wang C.C."/>
            <person name="Yang T.C."/>
            <person name="Huo Q.B."/>
            <person name="Li W."/>
            <person name="Chen H.Y."/>
            <person name="Chen S.E."/>
            <person name="Zhou L.G."/>
            <person name="Ni X.B."/>
            <person name="Tian J.H."/>
            <person name="Sheng Y."/>
            <person name="Liu T."/>
            <person name="Pan Y.S."/>
            <person name="Xia L.Y."/>
            <person name="Li J."/>
            <person name="Zhao F."/>
            <person name="Cao W.C."/>
        </authorList>
    </citation>
    <scope>NUCLEOTIDE SEQUENCE [LARGE SCALE GENOMIC DNA]</scope>
    <source>
        <strain evidence="1">HaeL-2018</strain>
    </source>
</reference>